<evidence type="ECO:0000313" key="2">
    <source>
        <dbReference type="EMBL" id="RUT28831.1"/>
    </source>
</evidence>
<keyword evidence="1" id="KW-0472">Membrane</keyword>
<keyword evidence="1" id="KW-1133">Transmembrane helix</keyword>
<feature type="transmembrane region" description="Helical" evidence="1">
    <location>
        <begin position="167"/>
        <end position="186"/>
    </location>
</feature>
<keyword evidence="1" id="KW-0812">Transmembrane</keyword>
<name>A0A433X456_9HYPH</name>
<gene>
    <name evidence="2" type="ORF">EMQ25_15695</name>
</gene>
<dbReference type="OrthoDB" id="1082056at2"/>
<dbReference type="AlphaFoldDB" id="A0A433X456"/>
<feature type="transmembrane region" description="Helical" evidence="1">
    <location>
        <begin position="228"/>
        <end position="248"/>
    </location>
</feature>
<evidence type="ECO:0000256" key="1">
    <source>
        <dbReference type="SAM" id="Phobius"/>
    </source>
</evidence>
<comment type="caution">
    <text evidence="2">The sequence shown here is derived from an EMBL/GenBank/DDBJ whole genome shotgun (WGS) entry which is preliminary data.</text>
</comment>
<feature type="transmembrane region" description="Helical" evidence="1">
    <location>
        <begin position="431"/>
        <end position="451"/>
    </location>
</feature>
<dbReference type="Proteomes" id="UP000281547">
    <property type="component" value="Unassembled WGS sequence"/>
</dbReference>
<sequence>MGEARQRDGRAGREGLVFFALYLLGAVLLGWRPLALLGQVPLLSDSDDAMRLVVMRDFLGGQGWYDLVQHRLNVPFGAEIHWSRLVDLPMAGLLLLLRPIAGAGAETALAFIWPILLYGLFLSVLARLTLLLAGREALWLALILPLFSPAITTEFSPGRLDHHGVQMILLVVMAGALVAAVERPALGWVAGLAAATGLAIGTEALPGIAAGIVAIGLLWVHAPRHGRAMAGFGLAFALGTVGHLMLARPPGRWLEPACDMISPFYALAAIGVGAVFCLAAASWTRDWRAWQRLAFGAVTGGALVFGLLAAYPACLAGPYGNVDPWLVANWIDRILEARPIWESMGTLAPYLVAITVPGIVALGVAAWGVTRGDGAARERWFVMLVFLAVAFTVMVVQVRGARLLAPLVVPAGAALIVMMTARIAGARLKPLAVLVLGVSILAFTGTGLSSLTRVVERRIAAAPAAGGEARPDRRACLIETAFTALTAIAPARLLAPTDLGAHVLAHTAHGVVAAPYHRNGEGVLDTLNFWRTPLAEGREMLARRGIDFIVLCPAMPELRAQAGVDEASFLALWREGALPEWIGPRIGDGPLEIYPVRP</sequence>
<feature type="transmembrane region" description="Helical" evidence="1">
    <location>
        <begin position="380"/>
        <end position="398"/>
    </location>
</feature>
<dbReference type="EMBL" id="RZNJ01000006">
    <property type="protein sequence ID" value="RUT28831.1"/>
    <property type="molecule type" value="Genomic_DNA"/>
</dbReference>
<feature type="transmembrane region" description="Helical" evidence="1">
    <location>
        <begin position="192"/>
        <end position="221"/>
    </location>
</feature>
<dbReference type="RefSeq" id="WP_127189555.1">
    <property type="nucleotide sequence ID" value="NZ_RZNJ01000006.1"/>
</dbReference>
<organism evidence="2 3">
    <name type="scientific">Arsenicitalea aurantiaca</name>
    <dbReference type="NCBI Taxonomy" id="1783274"/>
    <lineage>
        <taxon>Bacteria</taxon>
        <taxon>Pseudomonadati</taxon>
        <taxon>Pseudomonadota</taxon>
        <taxon>Alphaproteobacteria</taxon>
        <taxon>Hyphomicrobiales</taxon>
        <taxon>Devosiaceae</taxon>
        <taxon>Arsenicitalea</taxon>
    </lineage>
</organism>
<feature type="transmembrane region" description="Helical" evidence="1">
    <location>
        <begin position="260"/>
        <end position="281"/>
    </location>
</feature>
<keyword evidence="3" id="KW-1185">Reference proteome</keyword>
<accession>A0A433X456</accession>
<reference evidence="2 3" key="1">
    <citation type="journal article" date="2016" name="Int. J. Syst. Evol. Microbiol.">
        <title>Arsenicitalea aurantiaca gen. nov., sp. nov., a new member of the family Hyphomicrobiaceae, isolated from high-arsenic sediment.</title>
        <authorList>
            <person name="Mu Y."/>
            <person name="Zhou L."/>
            <person name="Zeng X.C."/>
            <person name="Liu L."/>
            <person name="Pan Y."/>
            <person name="Chen X."/>
            <person name="Wang J."/>
            <person name="Li S."/>
            <person name="Li W.J."/>
            <person name="Wang Y."/>
        </authorList>
    </citation>
    <scope>NUCLEOTIDE SEQUENCE [LARGE SCALE GENOMIC DNA]</scope>
    <source>
        <strain evidence="2 3">42-50</strain>
    </source>
</reference>
<feature type="transmembrane region" description="Helical" evidence="1">
    <location>
        <begin position="347"/>
        <end position="368"/>
    </location>
</feature>
<proteinExistence type="predicted"/>
<protein>
    <recommendedName>
        <fullName evidence="4">GtrA family protein</fullName>
    </recommendedName>
</protein>
<feature type="transmembrane region" description="Helical" evidence="1">
    <location>
        <begin position="109"/>
        <end position="131"/>
    </location>
</feature>
<feature type="transmembrane region" description="Helical" evidence="1">
    <location>
        <begin position="293"/>
        <end position="313"/>
    </location>
</feature>
<evidence type="ECO:0008006" key="4">
    <source>
        <dbReference type="Google" id="ProtNLM"/>
    </source>
</evidence>
<evidence type="ECO:0000313" key="3">
    <source>
        <dbReference type="Proteomes" id="UP000281547"/>
    </source>
</evidence>
<feature type="transmembrane region" description="Helical" evidence="1">
    <location>
        <begin position="15"/>
        <end position="34"/>
    </location>
</feature>
<feature type="transmembrane region" description="Helical" evidence="1">
    <location>
        <begin position="404"/>
        <end position="424"/>
    </location>
</feature>